<evidence type="ECO:0000313" key="3">
    <source>
        <dbReference type="EMBL" id="CAH1438527.1"/>
    </source>
</evidence>
<dbReference type="InterPro" id="IPR001932">
    <property type="entry name" value="PPM-type_phosphatase-like_dom"/>
</dbReference>
<dbReference type="CDD" id="cd00143">
    <property type="entry name" value="PP2Cc"/>
    <property type="match status" value="1"/>
</dbReference>
<evidence type="ECO:0000313" key="4">
    <source>
        <dbReference type="Proteomes" id="UP001157418"/>
    </source>
</evidence>
<dbReference type="PROSITE" id="PS51746">
    <property type="entry name" value="PPM_2"/>
    <property type="match status" value="1"/>
</dbReference>
<protein>
    <recommendedName>
        <fullName evidence="2">PPM-type phosphatase domain-containing protein</fullName>
    </recommendedName>
</protein>
<dbReference type="GO" id="GO:0004722">
    <property type="term" value="F:protein serine/threonine phosphatase activity"/>
    <property type="evidence" value="ECO:0007669"/>
    <property type="project" value="InterPro"/>
</dbReference>
<dbReference type="InterPro" id="IPR036457">
    <property type="entry name" value="PPM-type-like_dom_sf"/>
</dbReference>
<name>A0AAU9NKZ0_9ASTR</name>
<feature type="domain" description="PPM-type phosphatase" evidence="2">
    <location>
        <begin position="83"/>
        <end position="273"/>
    </location>
</feature>
<dbReference type="PANTHER" id="PTHR13832">
    <property type="entry name" value="PROTEIN PHOSPHATASE 2C"/>
    <property type="match status" value="1"/>
</dbReference>
<reference evidence="3 4" key="1">
    <citation type="submission" date="2022-01" db="EMBL/GenBank/DDBJ databases">
        <authorList>
            <person name="Xiong W."/>
            <person name="Schranz E."/>
        </authorList>
    </citation>
    <scope>NUCLEOTIDE SEQUENCE [LARGE SCALE GENOMIC DNA]</scope>
</reference>
<dbReference type="Gene3D" id="3.60.40.10">
    <property type="entry name" value="PPM-type phosphatase domain"/>
    <property type="match status" value="1"/>
</dbReference>
<gene>
    <name evidence="3" type="ORF">LVIROSA_LOCUS24782</name>
</gene>
<accession>A0AAU9NKZ0</accession>
<dbReference type="SMART" id="SM00332">
    <property type="entry name" value="PP2Cc"/>
    <property type="match status" value="1"/>
</dbReference>
<comment type="caution">
    <text evidence="3">The sequence shown here is derived from an EMBL/GenBank/DDBJ whole genome shotgun (WGS) entry which is preliminary data.</text>
</comment>
<dbReference type="SUPFAM" id="SSF81606">
    <property type="entry name" value="PP2C-like"/>
    <property type="match status" value="1"/>
</dbReference>
<dbReference type="EMBL" id="CAKMRJ010004445">
    <property type="protein sequence ID" value="CAH1438527.1"/>
    <property type="molecule type" value="Genomic_DNA"/>
</dbReference>
<feature type="region of interest" description="Disordered" evidence="1">
    <location>
        <begin position="22"/>
        <end position="43"/>
    </location>
</feature>
<organism evidence="3 4">
    <name type="scientific">Lactuca virosa</name>
    <dbReference type="NCBI Taxonomy" id="75947"/>
    <lineage>
        <taxon>Eukaryota</taxon>
        <taxon>Viridiplantae</taxon>
        <taxon>Streptophyta</taxon>
        <taxon>Embryophyta</taxon>
        <taxon>Tracheophyta</taxon>
        <taxon>Spermatophyta</taxon>
        <taxon>Magnoliopsida</taxon>
        <taxon>eudicotyledons</taxon>
        <taxon>Gunneridae</taxon>
        <taxon>Pentapetalae</taxon>
        <taxon>asterids</taxon>
        <taxon>campanulids</taxon>
        <taxon>Asterales</taxon>
        <taxon>Asteraceae</taxon>
        <taxon>Cichorioideae</taxon>
        <taxon>Cichorieae</taxon>
        <taxon>Lactucinae</taxon>
        <taxon>Lactuca</taxon>
    </lineage>
</organism>
<proteinExistence type="predicted"/>
<dbReference type="PANTHER" id="PTHR13832:SF841">
    <property type="entry name" value="PROTEIN-SERINE_THREONINE PHOSPHATASE"/>
    <property type="match status" value="1"/>
</dbReference>
<evidence type="ECO:0000256" key="1">
    <source>
        <dbReference type="SAM" id="MobiDB-lite"/>
    </source>
</evidence>
<dbReference type="AlphaFoldDB" id="A0AAU9NKZ0"/>
<feature type="compositionally biased region" description="Basic and acidic residues" evidence="1">
    <location>
        <begin position="25"/>
        <end position="42"/>
    </location>
</feature>
<evidence type="ECO:0000259" key="2">
    <source>
        <dbReference type="PROSITE" id="PS51746"/>
    </source>
</evidence>
<dbReference type="Pfam" id="PF00481">
    <property type="entry name" value="PP2C"/>
    <property type="match status" value="1"/>
</dbReference>
<sequence length="273" mass="30407">MAACTGYSPSYVMVEDGFTNDFISGEEKSQNSEQINERDIGKPPRHLSLVRHSMSTATLLTPTDPDFNFGIVDGKSEYMPMIRSGSYSEKGPKEYMEDEHICIDNLLQHLDKTEGFSSLGAFYGVSIFPKSISLLFSSSESSPVHSINRFSMGMVAQMLDLINSSVDISSGTTALTTFIFGRKMVVANAGDCQAVLGKRGRIELSNDHKPNIVTKRHRIEKLGGVIYDGYLNEQLSVARALGDWHMKFPKGFRVRLPVEFRTRVTRSFVDGIR</sequence>
<dbReference type="InterPro" id="IPR015655">
    <property type="entry name" value="PP2C"/>
</dbReference>
<keyword evidence="4" id="KW-1185">Reference proteome</keyword>
<dbReference type="Proteomes" id="UP001157418">
    <property type="component" value="Unassembled WGS sequence"/>
</dbReference>